<accession>A1B3J2</accession>
<dbReference type="STRING" id="318586.Pden_1994"/>
<evidence type="ECO:0000313" key="3">
    <source>
        <dbReference type="EMBL" id="ABL70086.1"/>
    </source>
</evidence>
<gene>
    <name evidence="3" type="ordered locus">Pden_1994</name>
</gene>
<sequence length="231" mass="22680">MSMKEVEVMLKRSITTALICGKVLALGALMGSTALAQSGEVTEGDTTVVETPSGNTTIVPGVAAEPGTPVGAVLEPDYKLPEQLDNDQEIARTLIAQGFTDVHILREGPILTVNAQRDGQPIELVYSIANGSLISVDGVELRPAADETGNGHSTADATGDETAPGEGGDDGSGGETDEGTEGGNGDGNGEDSGTDGTDGGSDGSDGGSDGSDGGDGGSDGGSDGGEGEGNG</sequence>
<dbReference type="Proteomes" id="UP000000361">
    <property type="component" value="Chromosome 1"/>
</dbReference>
<evidence type="ECO:0000256" key="2">
    <source>
        <dbReference type="SAM" id="SignalP"/>
    </source>
</evidence>
<feature type="region of interest" description="Disordered" evidence="1">
    <location>
        <begin position="144"/>
        <end position="231"/>
    </location>
</feature>
<proteinExistence type="predicted"/>
<dbReference type="AlphaFoldDB" id="A1B3J2"/>
<protein>
    <recommendedName>
        <fullName evidence="5">PepSY domain-containing protein</fullName>
    </recommendedName>
</protein>
<feature type="compositionally biased region" description="Gly residues" evidence="1">
    <location>
        <begin position="196"/>
        <end position="231"/>
    </location>
</feature>
<organism evidence="3 4">
    <name type="scientific">Paracoccus denitrificans (strain Pd 1222)</name>
    <dbReference type="NCBI Taxonomy" id="318586"/>
    <lineage>
        <taxon>Bacteria</taxon>
        <taxon>Pseudomonadati</taxon>
        <taxon>Pseudomonadota</taxon>
        <taxon>Alphaproteobacteria</taxon>
        <taxon>Rhodobacterales</taxon>
        <taxon>Paracoccaceae</taxon>
        <taxon>Paracoccus</taxon>
    </lineage>
</organism>
<keyword evidence="2" id="KW-0732">Signal</keyword>
<dbReference type="KEGG" id="pde:Pden_1994"/>
<keyword evidence="4" id="KW-1185">Reference proteome</keyword>
<evidence type="ECO:0000313" key="4">
    <source>
        <dbReference type="Proteomes" id="UP000000361"/>
    </source>
</evidence>
<evidence type="ECO:0008006" key="5">
    <source>
        <dbReference type="Google" id="ProtNLM"/>
    </source>
</evidence>
<evidence type="ECO:0000256" key="1">
    <source>
        <dbReference type="SAM" id="MobiDB-lite"/>
    </source>
</evidence>
<dbReference type="HOGENOM" id="CLU_1198854_0_0_5"/>
<reference evidence="4" key="1">
    <citation type="submission" date="2006-12" db="EMBL/GenBank/DDBJ databases">
        <title>Complete sequence of chromosome 1 of Paracoccus denitrificans PD1222.</title>
        <authorList>
            <person name="Copeland A."/>
            <person name="Lucas S."/>
            <person name="Lapidus A."/>
            <person name="Barry K."/>
            <person name="Detter J.C."/>
            <person name="Glavina del Rio T."/>
            <person name="Hammon N."/>
            <person name="Israni S."/>
            <person name="Dalin E."/>
            <person name="Tice H."/>
            <person name="Pitluck S."/>
            <person name="Munk A.C."/>
            <person name="Brettin T."/>
            <person name="Bruce D."/>
            <person name="Han C."/>
            <person name="Tapia R."/>
            <person name="Gilna P."/>
            <person name="Schmutz J."/>
            <person name="Larimer F."/>
            <person name="Land M."/>
            <person name="Hauser L."/>
            <person name="Kyrpides N."/>
            <person name="Lykidis A."/>
            <person name="Spiro S."/>
            <person name="Richardson D.J."/>
            <person name="Moir J.W.B."/>
            <person name="Ferguson S.J."/>
            <person name="van Spanning R.J.M."/>
            <person name="Richardson P."/>
        </authorList>
    </citation>
    <scope>NUCLEOTIDE SEQUENCE [LARGE SCALE GENOMIC DNA]</scope>
    <source>
        <strain evidence="4">Pd 1222</strain>
    </source>
</reference>
<dbReference type="EnsemblBacteria" id="ABL70086">
    <property type="protein sequence ID" value="ABL70086"/>
    <property type="gene ID" value="Pden_1994"/>
</dbReference>
<feature type="chain" id="PRO_5002632051" description="PepSY domain-containing protein" evidence="2">
    <location>
        <begin position="37"/>
        <end position="231"/>
    </location>
</feature>
<name>A1B3J2_PARDP</name>
<feature type="signal peptide" evidence="2">
    <location>
        <begin position="1"/>
        <end position="36"/>
    </location>
</feature>
<dbReference type="EMBL" id="CP000489">
    <property type="protein sequence ID" value="ABL70086.1"/>
    <property type="molecule type" value="Genomic_DNA"/>
</dbReference>
<dbReference type="eggNOG" id="ENOG50313HV">
    <property type="taxonomic scope" value="Bacteria"/>
</dbReference>